<organism evidence="1 2">
    <name type="scientific">Novosphingobium malaysiense</name>
    <dbReference type="NCBI Taxonomy" id="1348853"/>
    <lineage>
        <taxon>Bacteria</taxon>
        <taxon>Pseudomonadati</taxon>
        <taxon>Pseudomonadota</taxon>
        <taxon>Alphaproteobacteria</taxon>
        <taxon>Sphingomonadales</taxon>
        <taxon>Sphingomonadaceae</taxon>
        <taxon>Novosphingobium</taxon>
    </lineage>
</organism>
<evidence type="ECO:0000313" key="1">
    <source>
        <dbReference type="EMBL" id="KHK92474.1"/>
    </source>
</evidence>
<dbReference type="SUPFAM" id="SSF159245">
    <property type="entry name" value="AttH-like"/>
    <property type="match status" value="1"/>
</dbReference>
<gene>
    <name evidence="1" type="ORF">LK12_06665</name>
</gene>
<dbReference type="Proteomes" id="UP000031057">
    <property type="component" value="Unassembled WGS sequence"/>
</dbReference>
<dbReference type="RefSeq" id="WP_039280911.1">
    <property type="nucleotide sequence ID" value="NZ_JTDI01000002.1"/>
</dbReference>
<name>A0A0B1ZSK2_9SPHN</name>
<sequence>MVADTVADLSGGIPVDREYVLDARPEDGVRDAVNVWIEEENGLFAMRVGVEAVAEQWDRHEMWLDIAFADGRLYSRRGDGETQSAIGPGGKPTIRATGPMRFECVEPFQRWTVRFEGPVAETSAQEILEDPDFEEKKWVDVAFDIDMQMAAVPWQPGTMTPEAAEAMGGKQGDFMSPRYEQLFHCTGKLTVDGKTHAFKANGLRIRRTGFRAFAGFTGHCWMSAIFPDGRGFGVNAYPPRDDGEPTYEEAWVIDSDGRRVGARPVELPWLRTLVTGGEAVPLVLETLDGKRIAIDGVTFTNTRSRGGHVLPPDWPKDWPIVQQSHAFYTWDGVRTTGMIERSSKPSVMDL</sequence>
<keyword evidence="2" id="KW-1185">Reference proteome</keyword>
<dbReference type="STRING" id="1348853.LK12_06665"/>
<protein>
    <recommendedName>
        <fullName evidence="3">6-phosphofructokinase</fullName>
    </recommendedName>
</protein>
<dbReference type="AlphaFoldDB" id="A0A0B1ZSK2"/>
<evidence type="ECO:0000313" key="2">
    <source>
        <dbReference type="Proteomes" id="UP000031057"/>
    </source>
</evidence>
<dbReference type="EMBL" id="JTDI01000002">
    <property type="protein sequence ID" value="KHK92474.1"/>
    <property type="molecule type" value="Genomic_DNA"/>
</dbReference>
<evidence type="ECO:0008006" key="3">
    <source>
        <dbReference type="Google" id="ProtNLM"/>
    </source>
</evidence>
<proteinExistence type="predicted"/>
<dbReference type="OrthoDB" id="115252at2"/>
<reference evidence="1 2" key="1">
    <citation type="submission" date="2014-10" db="EMBL/GenBank/DDBJ databases">
        <title>Genome sequence of Novosphingobium malaysiense MUSC 273(T).</title>
        <authorList>
            <person name="Lee L.-H."/>
        </authorList>
    </citation>
    <scope>NUCLEOTIDE SEQUENCE [LARGE SCALE GENOMIC DNA]</scope>
    <source>
        <strain evidence="1 2">MUSC 273</strain>
    </source>
</reference>
<comment type="caution">
    <text evidence="1">The sequence shown here is derived from an EMBL/GenBank/DDBJ whole genome shotgun (WGS) entry which is preliminary data.</text>
</comment>
<accession>A0A0B1ZSK2</accession>